<comment type="caution">
    <text evidence="2">The sequence shown here is derived from an EMBL/GenBank/DDBJ whole genome shotgun (WGS) entry which is preliminary data.</text>
</comment>
<dbReference type="AlphaFoldDB" id="A0A9P5X103"/>
<organism evidence="2 3">
    <name type="scientific">Macrolepiota fuliginosa MF-IS2</name>
    <dbReference type="NCBI Taxonomy" id="1400762"/>
    <lineage>
        <taxon>Eukaryota</taxon>
        <taxon>Fungi</taxon>
        <taxon>Dikarya</taxon>
        <taxon>Basidiomycota</taxon>
        <taxon>Agaricomycotina</taxon>
        <taxon>Agaricomycetes</taxon>
        <taxon>Agaricomycetidae</taxon>
        <taxon>Agaricales</taxon>
        <taxon>Agaricineae</taxon>
        <taxon>Agaricaceae</taxon>
        <taxon>Macrolepiota</taxon>
    </lineage>
</organism>
<feature type="transmembrane region" description="Helical" evidence="1">
    <location>
        <begin position="58"/>
        <end position="77"/>
    </location>
</feature>
<proteinExistence type="predicted"/>
<evidence type="ECO:0000313" key="2">
    <source>
        <dbReference type="EMBL" id="KAF9440926.1"/>
    </source>
</evidence>
<keyword evidence="1" id="KW-0472">Membrane</keyword>
<sequence length="82" mass="8924">MLAHCQSCFRHPSVHVADPQHGVRITLFKPVQSPIGASNFGDWLLGSRLLSIPKISKIVLKYDVSLLLLVFAGVVLASPCDN</sequence>
<evidence type="ECO:0000256" key="1">
    <source>
        <dbReference type="SAM" id="Phobius"/>
    </source>
</evidence>
<keyword evidence="1" id="KW-0812">Transmembrane</keyword>
<dbReference type="Proteomes" id="UP000807342">
    <property type="component" value="Unassembled WGS sequence"/>
</dbReference>
<protein>
    <submittedName>
        <fullName evidence="2">Uncharacterized protein</fullName>
    </submittedName>
</protein>
<keyword evidence="3" id="KW-1185">Reference proteome</keyword>
<keyword evidence="1" id="KW-1133">Transmembrane helix</keyword>
<reference evidence="2" key="1">
    <citation type="submission" date="2020-11" db="EMBL/GenBank/DDBJ databases">
        <authorList>
            <consortium name="DOE Joint Genome Institute"/>
            <person name="Ahrendt S."/>
            <person name="Riley R."/>
            <person name="Andreopoulos W."/>
            <person name="Labutti K."/>
            <person name="Pangilinan J."/>
            <person name="Ruiz-Duenas F.J."/>
            <person name="Barrasa J.M."/>
            <person name="Sanchez-Garcia M."/>
            <person name="Camarero S."/>
            <person name="Miyauchi S."/>
            <person name="Serrano A."/>
            <person name="Linde D."/>
            <person name="Babiker R."/>
            <person name="Drula E."/>
            <person name="Ayuso-Fernandez I."/>
            <person name="Pacheco R."/>
            <person name="Padilla G."/>
            <person name="Ferreira P."/>
            <person name="Barriuso J."/>
            <person name="Kellner H."/>
            <person name="Castanera R."/>
            <person name="Alfaro M."/>
            <person name="Ramirez L."/>
            <person name="Pisabarro A.G."/>
            <person name="Kuo A."/>
            <person name="Tritt A."/>
            <person name="Lipzen A."/>
            <person name="He G."/>
            <person name="Yan M."/>
            <person name="Ng V."/>
            <person name="Cullen D."/>
            <person name="Martin F."/>
            <person name="Rosso M.-N."/>
            <person name="Henrissat B."/>
            <person name="Hibbett D."/>
            <person name="Martinez A.T."/>
            <person name="Grigoriev I.V."/>
        </authorList>
    </citation>
    <scope>NUCLEOTIDE SEQUENCE</scope>
    <source>
        <strain evidence="2">MF-IS2</strain>
    </source>
</reference>
<name>A0A9P5X103_9AGAR</name>
<evidence type="ECO:0000313" key="3">
    <source>
        <dbReference type="Proteomes" id="UP000807342"/>
    </source>
</evidence>
<dbReference type="EMBL" id="MU152171">
    <property type="protein sequence ID" value="KAF9440926.1"/>
    <property type="molecule type" value="Genomic_DNA"/>
</dbReference>
<accession>A0A9P5X103</accession>
<gene>
    <name evidence="2" type="ORF">P691DRAFT_49539</name>
</gene>